<dbReference type="SUPFAM" id="SSF63418">
    <property type="entry name" value="MurE/MurF N-terminal domain"/>
    <property type="match status" value="1"/>
</dbReference>
<evidence type="ECO:0000256" key="5">
    <source>
        <dbReference type="ARBA" id="ARBA00023306"/>
    </source>
</evidence>
<dbReference type="GO" id="GO:0005524">
    <property type="term" value="F:ATP binding"/>
    <property type="evidence" value="ECO:0007669"/>
    <property type="project" value="UniProtKB-UniRule"/>
</dbReference>
<name>A0A2K8KSU0_9GAMM</name>
<keyword evidence="7 12" id="KW-0436">Ligase</keyword>
<evidence type="ECO:0000256" key="3">
    <source>
        <dbReference type="ARBA" id="ARBA00022960"/>
    </source>
</evidence>
<dbReference type="Gene3D" id="3.90.190.20">
    <property type="entry name" value="Mur ligase, C-terminal domain"/>
    <property type="match status" value="1"/>
</dbReference>
<dbReference type="EC" id="6.3.2.13" evidence="7"/>
<dbReference type="SUPFAM" id="SSF53623">
    <property type="entry name" value="MurD-like peptide ligases, catalytic domain"/>
    <property type="match status" value="1"/>
</dbReference>
<keyword evidence="6 7" id="KW-0961">Cell wall biogenesis/degradation</keyword>
<evidence type="ECO:0000256" key="2">
    <source>
        <dbReference type="ARBA" id="ARBA00022618"/>
    </source>
</evidence>
<feature type="binding site" evidence="7">
    <location>
        <position position="455"/>
    </location>
    <ligand>
        <name>meso-2,6-diaminopimelate</name>
        <dbReference type="ChEBI" id="CHEBI:57791"/>
    </ligand>
</feature>
<comment type="cofactor">
    <cofactor evidence="7">
        <name>Mg(2+)</name>
        <dbReference type="ChEBI" id="CHEBI:18420"/>
    </cofactor>
</comment>
<evidence type="ECO:0000313" key="13">
    <source>
        <dbReference type="Proteomes" id="UP000229757"/>
    </source>
</evidence>
<dbReference type="PANTHER" id="PTHR23135:SF4">
    <property type="entry name" value="UDP-N-ACETYLMURAMOYL-L-ALANYL-D-GLUTAMATE--2,6-DIAMINOPIMELATE LIGASE MURE HOMOLOG, CHLOROPLASTIC"/>
    <property type="match status" value="1"/>
</dbReference>
<dbReference type="AlphaFoldDB" id="A0A2K8KSU0"/>
<evidence type="ECO:0000256" key="6">
    <source>
        <dbReference type="ARBA" id="ARBA00023316"/>
    </source>
</evidence>
<dbReference type="GO" id="GO:0051301">
    <property type="term" value="P:cell division"/>
    <property type="evidence" value="ECO:0007669"/>
    <property type="project" value="UniProtKB-KW"/>
</dbReference>
<dbReference type="InterPro" id="IPR035911">
    <property type="entry name" value="MurE/MurF_N"/>
</dbReference>
<proteinExistence type="inferred from homology"/>
<comment type="catalytic activity">
    <reaction evidence="7">
        <text>UDP-N-acetyl-alpha-D-muramoyl-L-alanyl-D-glutamate + meso-2,6-diaminopimelate + ATP = UDP-N-acetyl-alpha-D-muramoyl-L-alanyl-gamma-D-glutamyl-meso-2,6-diaminopimelate + ADP + phosphate + H(+)</text>
        <dbReference type="Rhea" id="RHEA:23676"/>
        <dbReference type="ChEBI" id="CHEBI:15378"/>
        <dbReference type="ChEBI" id="CHEBI:30616"/>
        <dbReference type="ChEBI" id="CHEBI:43474"/>
        <dbReference type="ChEBI" id="CHEBI:57791"/>
        <dbReference type="ChEBI" id="CHEBI:83900"/>
        <dbReference type="ChEBI" id="CHEBI:83905"/>
        <dbReference type="ChEBI" id="CHEBI:456216"/>
        <dbReference type="EC" id="6.3.2.13"/>
    </reaction>
</comment>
<dbReference type="Gene3D" id="3.40.1190.10">
    <property type="entry name" value="Mur-like, catalytic domain"/>
    <property type="match status" value="1"/>
</dbReference>
<comment type="caution">
    <text evidence="7">Lacks conserved residue(s) required for the propagation of feature annotation.</text>
</comment>
<feature type="binding site" evidence="7">
    <location>
        <position position="148"/>
    </location>
    <ligand>
        <name>UDP-N-acetyl-alpha-D-muramoyl-L-alanyl-D-glutamate</name>
        <dbReference type="ChEBI" id="CHEBI:83900"/>
    </ligand>
</feature>
<dbReference type="InterPro" id="IPR036565">
    <property type="entry name" value="Mur-like_cat_sf"/>
</dbReference>
<evidence type="ECO:0000256" key="8">
    <source>
        <dbReference type="RuleBase" id="RU004135"/>
    </source>
</evidence>
<feature type="binding site" evidence="7">
    <location>
        <position position="451"/>
    </location>
    <ligand>
        <name>meso-2,6-diaminopimelate</name>
        <dbReference type="ChEBI" id="CHEBI:57791"/>
    </ligand>
</feature>
<dbReference type="InterPro" id="IPR013221">
    <property type="entry name" value="Mur_ligase_cen"/>
</dbReference>
<dbReference type="Pfam" id="PF01225">
    <property type="entry name" value="Mur_ligase"/>
    <property type="match status" value="1"/>
</dbReference>
<dbReference type="GO" id="GO:0000287">
    <property type="term" value="F:magnesium ion binding"/>
    <property type="evidence" value="ECO:0007669"/>
    <property type="project" value="UniProtKB-UniRule"/>
</dbReference>
<feature type="binding site" evidence="7">
    <location>
        <position position="184"/>
    </location>
    <ligand>
        <name>UDP-N-acetyl-alpha-D-muramoyl-L-alanyl-D-glutamate</name>
        <dbReference type="ChEBI" id="CHEBI:83900"/>
    </ligand>
</feature>
<evidence type="ECO:0000256" key="1">
    <source>
        <dbReference type="ARBA" id="ARBA00005898"/>
    </source>
</evidence>
<dbReference type="GO" id="GO:0008360">
    <property type="term" value="P:regulation of cell shape"/>
    <property type="evidence" value="ECO:0007669"/>
    <property type="project" value="UniProtKB-KW"/>
</dbReference>
<dbReference type="InterPro" id="IPR036615">
    <property type="entry name" value="Mur_ligase_C_dom_sf"/>
</dbReference>
<feature type="binding site" evidence="7">
    <location>
        <position position="376"/>
    </location>
    <ligand>
        <name>meso-2,6-diaminopimelate</name>
        <dbReference type="ChEBI" id="CHEBI:57791"/>
    </ligand>
</feature>
<dbReference type="Proteomes" id="UP000229757">
    <property type="component" value="Chromosome"/>
</dbReference>
<keyword evidence="4 7" id="KW-0573">Peptidoglycan synthesis</keyword>
<evidence type="ECO:0000256" key="4">
    <source>
        <dbReference type="ARBA" id="ARBA00022984"/>
    </source>
</evidence>
<feature type="binding site" evidence="7">
    <location>
        <position position="182"/>
    </location>
    <ligand>
        <name>UDP-N-acetyl-alpha-D-muramoyl-L-alanyl-D-glutamate</name>
        <dbReference type="ChEBI" id="CHEBI:83900"/>
    </ligand>
</feature>
<keyword evidence="13" id="KW-1185">Reference proteome</keyword>
<keyword evidence="7" id="KW-0547">Nucleotide-binding</keyword>
<dbReference type="KEGG" id="rfo:REIFOR_02676"/>
<keyword evidence="7" id="KW-0963">Cytoplasm</keyword>
<organism evidence="12 13">
    <name type="scientific">Reinekea forsetii</name>
    <dbReference type="NCBI Taxonomy" id="1336806"/>
    <lineage>
        <taxon>Bacteria</taxon>
        <taxon>Pseudomonadati</taxon>
        <taxon>Pseudomonadota</taxon>
        <taxon>Gammaproteobacteria</taxon>
        <taxon>Oceanospirillales</taxon>
        <taxon>Saccharospirillaceae</taxon>
        <taxon>Reinekea</taxon>
    </lineage>
</organism>
<dbReference type="InterPro" id="IPR005761">
    <property type="entry name" value="UDP-N-AcMur-Glu-dNH2Pim_ligase"/>
</dbReference>
<feature type="binding site" evidence="7">
    <location>
        <position position="26"/>
    </location>
    <ligand>
        <name>UDP-N-acetyl-alpha-D-muramoyl-L-alanyl-D-glutamate</name>
        <dbReference type="ChEBI" id="CHEBI:83900"/>
    </ligand>
</feature>
<feature type="binding site" evidence="7">
    <location>
        <begin position="107"/>
        <end position="113"/>
    </location>
    <ligand>
        <name>ATP</name>
        <dbReference type="ChEBI" id="CHEBI:30616"/>
    </ligand>
</feature>
<dbReference type="Gene3D" id="3.40.1390.10">
    <property type="entry name" value="MurE/MurF, N-terminal domain"/>
    <property type="match status" value="1"/>
</dbReference>
<comment type="similarity">
    <text evidence="1 7">Belongs to the MurCDEF family. MurE subfamily.</text>
</comment>
<dbReference type="GO" id="GO:0071555">
    <property type="term" value="P:cell wall organization"/>
    <property type="evidence" value="ECO:0007669"/>
    <property type="project" value="UniProtKB-KW"/>
</dbReference>
<feature type="binding site" evidence="7">
    <location>
        <position position="176"/>
    </location>
    <ligand>
        <name>UDP-N-acetyl-alpha-D-muramoyl-L-alanyl-D-glutamate</name>
        <dbReference type="ChEBI" id="CHEBI:83900"/>
    </ligand>
</feature>
<feature type="binding site" evidence="7">
    <location>
        <begin position="149"/>
        <end position="150"/>
    </location>
    <ligand>
        <name>UDP-N-acetyl-alpha-D-muramoyl-L-alanyl-D-glutamate</name>
        <dbReference type="ChEBI" id="CHEBI:83900"/>
    </ligand>
</feature>
<feature type="domain" description="Mur ligase N-terminal catalytic" evidence="9">
    <location>
        <begin position="22"/>
        <end position="93"/>
    </location>
</feature>
<dbReference type="NCBIfam" id="NF001126">
    <property type="entry name" value="PRK00139.1-4"/>
    <property type="match status" value="1"/>
</dbReference>
<evidence type="ECO:0000256" key="7">
    <source>
        <dbReference type="HAMAP-Rule" id="MF_00208"/>
    </source>
</evidence>
<dbReference type="HAMAP" id="MF_00208">
    <property type="entry name" value="MurE"/>
    <property type="match status" value="1"/>
</dbReference>
<feature type="short sequence motif" description="Meso-diaminopimelate recognition motif" evidence="7">
    <location>
        <begin position="400"/>
        <end position="403"/>
    </location>
</feature>
<keyword evidence="5 7" id="KW-0131">Cell cycle</keyword>
<dbReference type="GO" id="GO:0009252">
    <property type="term" value="P:peptidoglycan biosynthetic process"/>
    <property type="evidence" value="ECO:0007669"/>
    <property type="project" value="UniProtKB-UniRule"/>
</dbReference>
<comment type="pathway">
    <text evidence="7 8">Cell wall biogenesis; peptidoglycan biosynthesis.</text>
</comment>
<keyword evidence="7" id="KW-0460">Magnesium</keyword>
<dbReference type="GO" id="GO:0005737">
    <property type="term" value="C:cytoplasm"/>
    <property type="evidence" value="ECO:0007669"/>
    <property type="project" value="UniProtKB-SubCell"/>
</dbReference>
<protein>
    <recommendedName>
        <fullName evidence="7">UDP-N-acetylmuramoyl-L-alanyl-D-glutamate--2,6-diaminopimelate ligase</fullName>
        <ecNumber evidence="7">6.3.2.13</ecNumber>
    </recommendedName>
    <alternativeName>
        <fullName evidence="7">Meso-A2pm-adding enzyme</fullName>
    </alternativeName>
    <alternativeName>
        <fullName evidence="7">Meso-diaminopimelate-adding enzyme</fullName>
    </alternativeName>
    <alternativeName>
        <fullName evidence="7">UDP-MurNAc-L-Ala-D-Glu:meso-diaminopimelate ligase</fullName>
    </alternativeName>
    <alternativeName>
        <fullName evidence="7">UDP-MurNAc-tripeptide synthetase</fullName>
    </alternativeName>
    <alternativeName>
        <fullName evidence="7">UDP-N-acetylmuramyl-tripeptide synthetase</fullName>
    </alternativeName>
</protein>
<dbReference type="OrthoDB" id="9800958at2"/>
<dbReference type="GO" id="GO:0008765">
    <property type="term" value="F:UDP-N-acetylmuramoylalanyl-D-glutamate-2,6-diaminopimelate ligase activity"/>
    <property type="evidence" value="ECO:0007669"/>
    <property type="project" value="UniProtKB-UniRule"/>
</dbReference>
<dbReference type="InterPro" id="IPR000713">
    <property type="entry name" value="Mur_ligase_N"/>
</dbReference>
<dbReference type="UniPathway" id="UPA00219"/>
<feature type="domain" description="Mur ligase C-terminal" evidence="10">
    <location>
        <begin position="327"/>
        <end position="453"/>
    </location>
</feature>
<evidence type="ECO:0000313" key="12">
    <source>
        <dbReference type="EMBL" id="ATX77800.1"/>
    </source>
</evidence>
<dbReference type="SUPFAM" id="SSF53244">
    <property type="entry name" value="MurD-like peptide ligases, peptide-binding domain"/>
    <property type="match status" value="1"/>
</dbReference>
<comment type="PTM">
    <text evidence="7">Carboxylation is probably crucial for Mg(2+) binding and, consequently, for the gamma-phosphate positioning of ATP.</text>
</comment>
<feature type="modified residue" description="N6-carboxylysine" evidence="7">
    <location>
        <position position="216"/>
    </location>
</feature>
<dbReference type="Pfam" id="PF02875">
    <property type="entry name" value="Mur_ligase_C"/>
    <property type="match status" value="1"/>
</dbReference>
<reference evidence="12 13" key="1">
    <citation type="journal article" date="2017" name="Environ. Microbiol.">
        <title>Genomic and physiological analyses of 'Reinekea forsetii' reveal a versatile opportunistic lifestyle during spring algae blooms.</title>
        <authorList>
            <person name="Avci B."/>
            <person name="Hahnke R.L."/>
            <person name="Chafee M."/>
            <person name="Fischer T."/>
            <person name="Gruber-Vodicka H."/>
            <person name="Tegetmeyer H.E."/>
            <person name="Harder J."/>
            <person name="Fuchs B.M."/>
            <person name="Amann R.I."/>
            <person name="Teeling H."/>
        </authorList>
    </citation>
    <scope>NUCLEOTIDE SEQUENCE [LARGE SCALE GENOMIC DNA]</scope>
    <source>
        <strain evidence="12 13">Hel1_31_D35</strain>
    </source>
</reference>
<comment type="function">
    <text evidence="7">Catalyzes the addition of meso-diaminopimelic acid to the nucleotide precursor UDP-N-acetylmuramoyl-L-alanyl-D-glutamate (UMAG) in the biosynthesis of bacterial cell-wall peptidoglycan.</text>
</comment>
<feature type="binding site" evidence="7">
    <location>
        <position position="24"/>
    </location>
    <ligand>
        <name>UDP-N-acetyl-alpha-D-muramoyl-L-alanyl-D-glutamate</name>
        <dbReference type="ChEBI" id="CHEBI:83900"/>
    </ligand>
</feature>
<dbReference type="PANTHER" id="PTHR23135">
    <property type="entry name" value="MUR LIGASE FAMILY MEMBER"/>
    <property type="match status" value="1"/>
</dbReference>
<evidence type="ECO:0000259" key="9">
    <source>
        <dbReference type="Pfam" id="PF01225"/>
    </source>
</evidence>
<sequence length="483" mass="52666">MISMLDWLPECHDLAGVRALDITLDSREVTRGSIFVALKGHVLDGHDFIDAALANGAVAILCERAVPQPQGAVPICVIDNLAGRLGDLTHRFYGSVTEQLSMIGITGTNGKTSTCQYIAQSLDFLGKRCGIIGTNGQGLWGQLSETRNTTPDVVRLHIELARQQQQGAEYCAMEVSSHGLTQGRVDGVHFRSALFTNLSRDHLDYHGTMAAYGAAKWQLLNWPGLTNAIVNIDDLWVQDHLATITAEHIYTYSLERPATVQALSIRCHEAGIDATVQTPQGIVDLNLRLLGRFNLSNALAAFALMLAEQVPLNTAARIISNCSPVKGRMETIRLKYAPCVVVDYAHTPDALAKALQACREHVSGRLVVIFGCGGDRDGGKRPQMAQVAAELADFVVVTDDNPRTERSEQIIAEICQGFDATAEYRIINDRKQAITQTLASCSATDVVLIAGKGHENYQEIDGIRHPFSDQETVINWQEALDVD</sequence>
<comment type="subcellular location">
    <subcellularLocation>
        <location evidence="7 8">Cytoplasm</location>
    </subcellularLocation>
</comment>
<dbReference type="NCBIfam" id="TIGR01085">
    <property type="entry name" value="murE"/>
    <property type="match status" value="1"/>
</dbReference>
<keyword evidence="2 7" id="KW-0132">Cell division</keyword>
<keyword evidence="3 7" id="KW-0133">Cell shape</keyword>
<gene>
    <name evidence="7" type="primary">murE</name>
    <name evidence="12" type="ORF">REIFOR_02676</name>
</gene>
<feature type="binding site" evidence="7">
    <location>
        <begin position="400"/>
        <end position="403"/>
    </location>
    <ligand>
        <name>meso-2,6-diaminopimelate</name>
        <dbReference type="ChEBI" id="CHEBI:57791"/>
    </ligand>
</feature>
<dbReference type="EMBL" id="CP011797">
    <property type="protein sequence ID" value="ATX77800.1"/>
    <property type="molecule type" value="Genomic_DNA"/>
</dbReference>
<dbReference type="InterPro" id="IPR004101">
    <property type="entry name" value="Mur_ligase_C"/>
</dbReference>
<keyword evidence="7" id="KW-0067">ATP-binding</keyword>
<accession>A0A2K8KSU0</accession>
<feature type="domain" description="Mur ligase central" evidence="11">
    <location>
        <begin position="105"/>
        <end position="304"/>
    </location>
</feature>
<evidence type="ECO:0000259" key="10">
    <source>
        <dbReference type="Pfam" id="PF02875"/>
    </source>
</evidence>
<dbReference type="RefSeq" id="WP_100258028.1">
    <property type="nucleotide sequence ID" value="NZ_CP011797.1"/>
</dbReference>
<evidence type="ECO:0000259" key="11">
    <source>
        <dbReference type="Pfam" id="PF08245"/>
    </source>
</evidence>
<dbReference type="NCBIfam" id="NF001124">
    <property type="entry name" value="PRK00139.1-2"/>
    <property type="match status" value="1"/>
</dbReference>
<dbReference type="Pfam" id="PF08245">
    <property type="entry name" value="Mur_ligase_M"/>
    <property type="match status" value="1"/>
</dbReference>